<sequence>MLWRDRVLFSSLNDPVDVARAQAAMDAAWGKVRDSLKDNANVVQERSRLACIVLGLVGIAEDEVDLARRAVDRFFKMPPESDP</sequence>
<evidence type="ECO:0000313" key="1">
    <source>
        <dbReference type="EMBL" id="AOO82263.1"/>
    </source>
</evidence>
<organism evidence="1 2">
    <name type="scientific">Bosea vaviloviae</name>
    <dbReference type="NCBI Taxonomy" id="1526658"/>
    <lineage>
        <taxon>Bacteria</taxon>
        <taxon>Pseudomonadati</taxon>
        <taxon>Pseudomonadota</taxon>
        <taxon>Alphaproteobacteria</taxon>
        <taxon>Hyphomicrobiales</taxon>
        <taxon>Boseaceae</taxon>
        <taxon>Bosea</taxon>
    </lineage>
</organism>
<dbReference type="Proteomes" id="UP000094969">
    <property type="component" value="Chromosome"/>
</dbReference>
<dbReference type="STRING" id="1526658.BHK69_19070"/>
<accession>A0A1D7U4F8</accession>
<dbReference type="AlphaFoldDB" id="A0A1D7U4F8"/>
<reference evidence="1 2" key="1">
    <citation type="journal article" date="2015" name="Antonie Van Leeuwenhoek">
        <title>Bosea vaviloviae sp. nov., a new species of slow-growing rhizobia isolated from nodules of the relict species Vavilovia formosa (Stev.) Fed.</title>
        <authorList>
            <person name="Safronova V.I."/>
            <person name="Kuznetsova I.G."/>
            <person name="Sazanova A.L."/>
            <person name="Kimeklis A.K."/>
            <person name="Belimov A.A."/>
            <person name="Andronov E.E."/>
            <person name="Pinaev A.G."/>
            <person name="Chizhevskaya E.P."/>
            <person name="Pukhaev A.R."/>
            <person name="Popov K.P."/>
            <person name="Willems A."/>
            <person name="Tikhonovich I.A."/>
        </authorList>
    </citation>
    <scope>NUCLEOTIDE SEQUENCE [LARGE SCALE GENOMIC DNA]</scope>
    <source>
        <strain evidence="1 2">Vaf18</strain>
    </source>
</reference>
<dbReference type="KEGG" id="bvv:BHK69_19070"/>
<keyword evidence="2" id="KW-1185">Reference proteome</keyword>
<name>A0A1D7U4F8_9HYPH</name>
<evidence type="ECO:0000313" key="2">
    <source>
        <dbReference type="Proteomes" id="UP000094969"/>
    </source>
</evidence>
<protein>
    <submittedName>
        <fullName evidence="1">Uncharacterized protein</fullName>
    </submittedName>
</protein>
<proteinExistence type="predicted"/>
<dbReference type="EMBL" id="CP017147">
    <property type="protein sequence ID" value="AOO82263.1"/>
    <property type="molecule type" value="Genomic_DNA"/>
</dbReference>
<gene>
    <name evidence="1" type="ORF">BHK69_19070</name>
</gene>